<evidence type="ECO:0000259" key="1">
    <source>
        <dbReference type="Pfam" id="PF01636"/>
    </source>
</evidence>
<dbReference type="Pfam" id="PF01636">
    <property type="entry name" value="APH"/>
    <property type="match status" value="1"/>
</dbReference>
<dbReference type="InterPro" id="IPR052898">
    <property type="entry name" value="ACAD10-like"/>
</dbReference>
<accession>A0A6G4TSV5</accession>
<dbReference type="Gene3D" id="3.30.200.20">
    <property type="entry name" value="Phosphorylase Kinase, domain 1"/>
    <property type="match status" value="1"/>
</dbReference>
<dbReference type="Proteomes" id="UP000481583">
    <property type="component" value="Unassembled WGS sequence"/>
</dbReference>
<dbReference type="AlphaFoldDB" id="A0A6G4TSV5"/>
<dbReference type="GO" id="GO:0016740">
    <property type="term" value="F:transferase activity"/>
    <property type="evidence" value="ECO:0007669"/>
    <property type="project" value="UniProtKB-KW"/>
</dbReference>
<gene>
    <name evidence="2" type="ORF">G5C51_03365</name>
</gene>
<keyword evidence="3" id="KW-1185">Reference proteome</keyword>
<name>A0A6G4TSV5_9ACTN</name>
<comment type="caution">
    <text evidence="2">The sequence shown here is derived from an EMBL/GenBank/DDBJ whole genome shotgun (WGS) entry which is preliminary data.</text>
</comment>
<keyword evidence="2" id="KW-0808">Transferase</keyword>
<evidence type="ECO:0000313" key="3">
    <source>
        <dbReference type="Proteomes" id="UP000481583"/>
    </source>
</evidence>
<organism evidence="2 3">
    <name type="scientific">Streptomyces coryli</name>
    <dbReference type="NCBI Taxonomy" id="1128680"/>
    <lineage>
        <taxon>Bacteria</taxon>
        <taxon>Bacillati</taxon>
        <taxon>Actinomycetota</taxon>
        <taxon>Actinomycetes</taxon>
        <taxon>Kitasatosporales</taxon>
        <taxon>Streptomycetaceae</taxon>
        <taxon>Streptomyces</taxon>
    </lineage>
</organism>
<dbReference type="CDD" id="cd05154">
    <property type="entry name" value="ACAD10_11_N-like"/>
    <property type="match status" value="1"/>
</dbReference>
<dbReference type="Gene3D" id="3.90.1200.10">
    <property type="match status" value="1"/>
</dbReference>
<dbReference type="InterPro" id="IPR002575">
    <property type="entry name" value="Aminoglycoside_PTrfase"/>
</dbReference>
<protein>
    <submittedName>
        <fullName evidence="2">Phosphotransferase family protein</fullName>
    </submittedName>
</protein>
<dbReference type="SUPFAM" id="SSF56112">
    <property type="entry name" value="Protein kinase-like (PK-like)"/>
    <property type="match status" value="1"/>
</dbReference>
<dbReference type="InterPro" id="IPR041726">
    <property type="entry name" value="ACAD10_11_N"/>
</dbReference>
<sequence length="360" mass="40817">MAAGRVDEPRPVRDEDAFDVAAVHGWLGERAPGEEPPQVRQFSGGASNLTYLLRYPAGGELILRRPPTGTKARSAHDMRREHLIQSRLAPVFPYVPRMVGLCTDEAVIGSEFYVMERLPGVILRRELPAGTTLDPGQASGLCRNVLDRLVDLHGVDPRAAGLAEIGRGDGYVRRQVSGWSDRYRRARTRNVPSFRRVMDWLDANQPPDAGARLIHNDYRLDNIVLDPELPWDRREAVRGILDWEMATIGDPLMDLGGALAYWAEAGDGPVATRLRTQPTHLPGMLTRREAVAYYCEKAGLPADNWAFYEVFGLFRLAVIIQQIYFRYHHRQTRNPRFKNYWIACHWLHHRARRAIRGSGI</sequence>
<dbReference type="EMBL" id="JAAKZV010000007">
    <property type="protein sequence ID" value="NGN62944.1"/>
    <property type="molecule type" value="Genomic_DNA"/>
</dbReference>
<proteinExistence type="predicted"/>
<dbReference type="RefSeq" id="WP_165231300.1">
    <property type="nucleotide sequence ID" value="NZ_JAAKZV010000007.1"/>
</dbReference>
<reference evidence="2 3" key="1">
    <citation type="submission" date="2020-02" db="EMBL/GenBank/DDBJ databases">
        <title>Whole-genome analyses of novel actinobacteria.</title>
        <authorList>
            <person name="Sahin N."/>
        </authorList>
    </citation>
    <scope>NUCLEOTIDE SEQUENCE [LARGE SCALE GENOMIC DNA]</scope>
    <source>
        <strain evidence="2 3">A7024</strain>
    </source>
</reference>
<evidence type="ECO:0000313" key="2">
    <source>
        <dbReference type="EMBL" id="NGN62944.1"/>
    </source>
</evidence>
<dbReference type="PANTHER" id="PTHR47829:SF1">
    <property type="entry name" value="HAD FAMILY PHOSPHATASE"/>
    <property type="match status" value="1"/>
</dbReference>
<feature type="domain" description="Aminoglycoside phosphotransferase" evidence="1">
    <location>
        <begin position="39"/>
        <end position="276"/>
    </location>
</feature>
<dbReference type="InterPro" id="IPR011009">
    <property type="entry name" value="Kinase-like_dom_sf"/>
</dbReference>
<dbReference type="PANTHER" id="PTHR47829">
    <property type="entry name" value="HYDROLASE, PUTATIVE (AFU_ORTHOLOGUE AFUA_1G12880)-RELATED"/>
    <property type="match status" value="1"/>
</dbReference>